<dbReference type="PANTHER" id="PTHR43568">
    <property type="entry name" value="P PROTEIN"/>
    <property type="match status" value="1"/>
</dbReference>
<evidence type="ECO:0000256" key="7">
    <source>
        <dbReference type="ARBA" id="ARBA00023136"/>
    </source>
</evidence>
<feature type="transmembrane region" description="Helical" evidence="8">
    <location>
        <begin position="28"/>
        <end position="45"/>
    </location>
</feature>
<dbReference type="HOGENOM" id="CLU_011920_4_0_9"/>
<organism evidence="10 11">
    <name type="scientific">Brevibacillus laterosporus LMG 15441</name>
    <dbReference type="NCBI Taxonomy" id="1042163"/>
    <lineage>
        <taxon>Bacteria</taxon>
        <taxon>Bacillati</taxon>
        <taxon>Bacillota</taxon>
        <taxon>Bacilli</taxon>
        <taxon>Bacillales</taxon>
        <taxon>Paenibacillaceae</taxon>
        <taxon>Brevibacillus</taxon>
    </lineage>
</organism>
<keyword evidence="5 8" id="KW-0812">Transmembrane</keyword>
<dbReference type="KEGG" id="blr:BRLA_c018530"/>
<dbReference type="RefSeq" id="WP_003338485.1">
    <property type="nucleotide sequence ID" value="NZ_CP007806.1"/>
</dbReference>
<keyword evidence="11" id="KW-1185">Reference proteome</keyword>
<feature type="transmembrane region" description="Helical" evidence="8">
    <location>
        <begin position="57"/>
        <end position="80"/>
    </location>
</feature>
<protein>
    <submittedName>
        <fullName evidence="10">Putative membrane protein</fullName>
    </submittedName>
</protein>
<evidence type="ECO:0000313" key="11">
    <source>
        <dbReference type="Proteomes" id="UP000005850"/>
    </source>
</evidence>
<comment type="subcellular location">
    <subcellularLocation>
        <location evidence="1">Cell membrane</location>
        <topology evidence="1">Multi-pass membrane protein</topology>
    </subcellularLocation>
</comment>
<dbReference type="eggNOG" id="COG1055">
    <property type="taxonomic scope" value="Bacteria"/>
</dbReference>
<dbReference type="AlphaFoldDB" id="A0A075R9E9"/>
<dbReference type="PRINTS" id="PR00758">
    <property type="entry name" value="ARSENICPUMP"/>
</dbReference>
<name>A0A075R9E9_BRELA</name>
<dbReference type="InterPro" id="IPR051475">
    <property type="entry name" value="Diverse_Ion_Transporter"/>
</dbReference>
<keyword evidence="3" id="KW-0813">Transport</keyword>
<evidence type="ECO:0000256" key="8">
    <source>
        <dbReference type="SAM" id="Phobius"/>
    </source>
</evidence>
<evidence type="ECO:0000313" key="10">
    <source>
        <dbReference type="EMBL" id="AIG26175.1"/>
    </source>
</evidence>
<evidence type="ECO:0000256" key="2">
    <source>
        <dbReference type="ARBA" id="ARBA00009843"/>
    </source>
</evidence>
<feature type="transmembrane region" description="Helical" evidence="8">
    <location>
        <begin position="281"/>
        <end position="304"/>
    </location>
</feature>
<evidence type="ECO:0000256" key="5">
    <source>
        <dbReference type="ARBA" id="ARBA00022692"/>
    </source>
</evidence>
<comment type="similarity">
    <text evidence="2">Belongs to the CitM (TC 2.A.11) transporter family.</text>
</comment>
<dbReference type="Pfam" id="PF03600">
    <property type="entry name" value="CitMHS"/>
    <property type="match status" value="1"/>
</dbReference>
<dbReference type="Proteomes" id="UP000005850">
    <property type="component" value="Chromosome"/>
</dbReference>
<feature type="transmembrane region" description="Helical" evidence="8">
    <location>
        <begin position="92"/>
        <end position="122"/>
    </location>
</feature>
<feature type="transmembrane region" description="Helical" evidence="8">
    <location>
        <begin position="401"/>
        <end position="424"/>
    </location>
</feature>
<evidence type="ECO:0000256" key="6">
    <source>
        <dbReference type="ARBA" id="ARBA00022989"/>
    </source>
</evidence>
<feature type="transmembrane region" description="Helical" evidence="8">
    <location>
        <begin position="6"/>
        <end position="21"/>
    </location>
</feature>
<evidence type="ECO:0000256" key="1">
    <source>
        <dbReference type="ARBA" id="ARBA00004651"/>
    </source>
</evidence>
<accession>A0A075R9E9</accession>
<keyword evidence="6 8" id="KW-1133">Transmembrane helix</keyword>
<feature type="domain" description="Citrate transporter-like" evidence="9">
    <location>
        <begin position="16"/>
        <end position="367"/>
    </location>
</feature>
<keyword evidence="4" id="KW-1003">Cell membrane</keyword>
<proteinExistence type="inferred from homology"/>
<evidence type="ECO:0000256" key="4">
    <source>
        <dbReference type="ARBA" id="ARBA00022475"/>
    </source>
</evidence>
<dbReference type="InterPro" id="IPR000802">
    <property type="entry name" value="Arsenical_pump_ArsB"/>
</dbReference>
<dbReference type="STRING" id="1042163.BRLA_c018530"/>
<dbReference type="CDD" id="cd01116">
    <property type="entry name" value="P_permease"/>
    <property type="match status" value="1"/>
</dbReference>
<feature type="transmembrane region" description="Helical" evidence="8">
    <location>
        <begin position="224"/>
        <end position="245"/>
    </location>
</feature>
<dbReference type="InterPro" id="IPR004680">
    <property type="entry name" value="Cit_transptr-like_dom"/>
</dbReference>
<evidence type="ECO:0000259" key="9">
    <source>
        <dbReference type="Pfam" id="PF03600"/>
    </source>
</evidence>
<feature type="transmembrane region" description="Helical" evidence="8">
    <location>
        <begin position="360"/>
        <end position="389"/>
    </location>
</feature>
<evidence type="ECO:0000256" key="3">
    <source>
        <dbReference type="ARBA" id="ARBA00022448"/>
    </source>
</evidence>
<keyword evidence="7 8" id="KW-0472">Membrane</keyword>
<sequence>MGSQAYLALTFFLFTYACIISEKIHRTIIAMVGAVLLVITGIVSQEHALHYIDFNTLGLLIGMMILVAITSQTGLFKYMAIKAAKLAKGRPAAILIYLSLITAVASAFLDNVTTVLLIVPITFSIAHSLRVNPIPYLISEILAANIGGTATLIGDPPNIMIGSAVPKLDFMAFLTNLAPIVILIMLVTLTLLYFIFRKQLVTTPDLQDKIMELNEKEELTDIRLLVKSLIVLGLTITGFVIHNLLGLETATIALTGAFFLLLITGENYLEDALLQIEWTTLFFFVGLFILVGGLVETGVIDLLAKKVMSLTGGEAMSSAFLILWLSAIASAFVDNIPFVATMIPLIKGLGHLGIENIEPLWWSLSLGACLGGNGTVIGASANVIVIGLAMKDGYRISFLGFMKIAFPLMLLSILMSNLYLYLVYFM</sequence>
<reference evidence="10 11" key="1">
    <citation type="journal article" date="2011" name="J. Bacteriol.">
        <title>Genome sequence of Brevibacillus laterosporus LMG 15441, a pathogen of invertebrates.</title>
        <authorList>
            <person name="Djukic M."/>
            <person name="Poehlein A."/>
            <person name="Thurmer A."/>
            <person name="Daniel R."/>
        </authorList>
    </citation>
    <scope>NUCLEOTIDE SEQUENCE [LARGE SCALE GENOMIC DNA]</scope>
    <source>
        <strain evidence="10 11">LMG 15441</strain>
    </source>
</reference>
<dbReference type="PANTHER" id="PTHR43568:SF1">
    <property type="entry name" value="P PROTEIN"/>
    <property type="match status" value="1"/>
</dbReference>
<dbReference type="GO" id="GO:0005886">
    <property type="term" value="C:plasma membrane"/>
    <property type="evidence" value="ECO:0007669"/>
    <property type="project" value="UniProtKB-SubCell"/>
</dbReference>
<dbReference type="GO" id="GO:0015105">
    <property type="term" value="F:arsenite transmembrane transporter activity"/>
    <property type="evidence" value="ECO:0007669"/>
    <property type="project" value="InterPro"/>
</dbReference>
<dbReference type="EMBL" id="CP007806">
    <property type="protein sequence ID" value="AIG26175.1"/>
    <property type="molecule type" value="Genomic_DNA"/>
</dbReference>
<feature type="transmembrane region" description="Helical" evidence="8">
    <location>
        <begin position="316"/>
        <end position="340"/>
    </location>
</feature>
<feature type="transmembrane region" description="Helical" evidence="8">
    <location>
        <begin position="173"/>
        <end position="196"/>
    </location>
</feature>
<gene>
    <name evidence="10" type="ORF">BRLA_c018530</name>
</gene>